<proteinExistence type="predicted"/>
<dbReference type="AlphaFoldDB" id="A0A1F5EEV7"/>
<sequence>MNDQFLEEELNKIKALAEKLKPHWQKEVRNIPEHLQAEIKTIESISPITASGLETTGNVMENLYFAQAEIEDRIRQKNIFPSTPKPSATPMSSTPVKPSASSPQKVEDKYRKEKPLDFGPFSK</sequence>
<evidence type="ECO:0000313" key="2">
    <source>
        <dbReference type="EMBL" id="OGD65905.1"/>
    </source>
</evidence>
<gene>
    <name evidence="2" type="ORF">A3F08_00485</name>
</gene>
<evidence type="ECO:0000256" key="1">
    <source>
        <dbReference type="SAM" id="MobiDB-lite"/>
    </source>
</evidence>
<dbReference type="Proteomes" id="UP000176451">
    <property type="component" value="Unassembled WGS sequence"/>
</dbReference>
<evidence type="ECO:0000313" key="3">
    <source>
        <dbReference type="Proteomes" id="UP000176451"/>
    </source>
</evidence>
<reference evidence="2 3" key="1">
    <citation type="journal article" date="2016" name="Nat. Commun.">
        <title>Thousands of microbial genomes shed light on interconnected biogeochemical processes in an aquifer system.</title>
        <authorList>
            <person name="Anantharaman K."/>
            <person name="Brown C.T."/>
            <person name="Hug L.A."/>
            <person name="Sharon I."/>
            <person name="Castelle C.J."/>
            <person name="Probst A.J."/>
            <person name="Thomas B.C."/>
            <person name="Singh A."/>
            <person name="Wilkins M.J."/>
            <person name="Karaoz U."/>
            <person name="Brodie E.L."/>
            <person name="Williams K.H."/>
            <person name="Hubbard S.S."/>
            <person name="Banfield J.F."/>
        </authorList>
    </citation>
    <scope>NUCLEOTIDE SEQUENCE [LARGE SCALE GENOMIC DNA]</scope>
</reference>
<name>A0A1F5EEV7_9BACT</name>
<accession>A0A1F5EEV7</accession>
<comment type="caution">
    <text evidence="2">The sequence shown here is derived from an EMBL/GenBank/DDBJ whole genome shotgun (WGS) entry which is preliminary data.</text>
</comment>
<feature type="compositionally biased region" description="Polar residues" evidence="1">
    <location>
        <begin position="79"/>
        <end position="104"/>
    </location>
</feature>
<feature type="compositionally biased region" description="Basic and acidic residues" evidence="1">
    <location>
        <begin position="105"/>
        <end position="116"/>
    </location>
</feature>
<dbReference type="EMBL" id="MEZV01000049">
    <property type="protein sequence ID" value="OGD65905.1"/>
    <property type="molecule type" value="Genomic_DNA"/>
</dbReference>
<protein>
    <submittedName>
        <fullName evidence="2">Uncharacterized protein</fullName>
    </submittedName>
</protein>
<feature type="region of interest" description="Disordered" evidence="1">
    <location>
        <begin position="76"/>
        <end position="123"/>
    </location>
</feature>
<organism evidence="2 3">
    <name type="scientific">Candidatus Berkelbacteria bacterium RIFCSPHIGHO2_12_FULL_36_9</name>
    <dbReference type="NCBI Taxonomy" id="1797469"/>
    <lineage>
        <taxon>Bacteria</taxon>
        <taxon>Candidatus Berkelbacteria</taxon>
    </lineage>
</organism>